<keyword evidence="2" id="KW-0808">Transferase</keyword>
<dbReference type="Gene3D" id="3.40.50.150">
    <property type="entry name" value="Vaccinia Virus protein VP39"/>
    <property type="match status" value="1"/>
</dbReference>
<name>A0A5S4H4H1_9ACTN</name>
<feature type="region of interest" description="Disordered" evidence="1">
    <location>
        <begin position="1"/>
        <end position="43"/>
    </location>
</feature>
<evidence type="ECO:0000256" key="1">
    <source>
        <dbReference type="SAM" id="MobiDB-lite"/>
    </source>
</evidence>
<proteinExistence type="predicted"/>
<gene>
    <name evidence="2" type="ORF">ETD96_13190</name>
</gene>
<protein>
    <submittedName>
        <fullName evidence="2">SAM-dependent methyltransferase</fullName>
    </submittedName>
</protein>
<dbReference type="AlphaFoldDB" id="A0A5S4H4H1"/>
<dbReference type="Proteomes" id="UP000305238">
    <property type="component" value="Unassembled WGS sequence"/>
</dbReference>
<keyword evidence="3" id="KW-1185">Reference proteome</keyword>
<dbReference type="InterPro" id="IPR029063">
    <property type="entry name" value="SAM-dependent_MTases_sf"/>
</dbReference>
<evidence type="ECO:0000313" key="3">
    <source>
        <dbReference type="Proteomes" id="UP000305238"/>
    </source>
</evidence>
<feature type="region of interest" description="Disordered" evidence="1">
    <location>
        <begin position="282"/>
        <end position="301"/>
    </location>
</feature>
<evidence type="ECO:0000313" key="2">
    <source>
        <dbReference type="EMBL" id="TMR39986.1"/>
    </source>
</evidence>
<organism evidence="2 3">
    <name type="scientific">Actinomadura geliboluensis</name>
    <dbReference type="NCBI Taxonomy" id="882440"/>
    <lineage>
        <taxon>Bacteria</taxon>
        <taxon>Bacillati</taxon>
        <taxon>Actinomycetota</taxon>
        <taxon>Actinomycetes</taxon>
        <taxon>Streptosporangiales</taxon>
        <taxon>Thermomonosporaceae</taxon>
        <taxon>Actinomadura</taxon>
    </lineage>
</organism>
<sequence>MRSVSAVFAPNDLSGSGRAAESARLAEKRRSGGAAVGERPEIDTSVPHSARVWNYLLGGKDNYEVDQQAAEQFRDMFPQIVDVARADRAFLGRSVRYLAGEAGVRQFLDIGTGLPTMDNTHEVAQRAAPDARIVYVDNDPLVLTHARALLSSSPEGACDYIHADLREPGDILEKAAATLDFGKPVAIMLLGIMHFVHDDDEARRLLGVLLDAVPSGSHVAMTHSTLDFDRGETAQAEAQDDWNEKSANPMVPRTREAITRFFDGLELLEPGVVSMSRWRPEHTPWGRPDEVPGYAAVARKP</sequence>
<reference evidence="2 3" key="1">
    <citation type="submission" date="2019-05" db="EMBL/GenBank/DDBJ databases">
        <title>Draft genome sequence of Actinomadura geliboluensis A8036.</title>
        <authorList>
            <person name="Saricaoglu S."/>
            <person name="Isik K."/>
        </authorList>
    </citation>
    <scope>NUCLEOTIDE SEQUENCE [LARGE SCALE GENOMIC DNA]</scope>
    <source>
        <strain evidence="2 3">A8036</strain>
    </source>
</reference>
<dbReference type="GO" id="GO:0032259">
    <property type="term" value="P:methylation"/>
    <property type="evidence" value="ECO:0007669"/>
    <property type="project" value="UniProtKB-KW"/>
</dbReference>
<dbReference type="Pfam" id="PF04672">
    <property type="entry name" value="Methyltransf_19"/>
    <property type="match status" value="1"/>
</dbReference>
<dbReference type="SUPFAM" id="SSF53335">
    <property type="entry name" value="S-adenosyl-L-methionine-dependent methyltransferases"/>
    <property type="match status" value="1"/>
</dbReference>
<keyword evidence="2" id="KW-0489">Methyltransferase</keyword>
<dbReference type="PIRSF" id="PIRSF017393">
    <property type="entry name" value="MTase_SAV2177"/>
    <property type="match status" value="1"/>
</dbReference>
<accession>A0A5S4H4H1</accession>
<comment type="caution">
    <text evidence="2">The sequence shown here is derived from an EMBL/GenBank/DDBJ whole genome shotgun (WGS) entry which is preliminary data.</text>
</comment>
<dbReference type="EMBL" id="VCKZ01000075">
    <property type="protein sequence ID" value="TMR39986.1"/>
    <property type="molecule type" value="Genomic_DNA"/>
</dbReference>
<dbReference type="InterPro" id="IPR006764">
    <property type="entry name" value="SAM_dep_MeTrfase_SAV2177_type"/>
</dbReference>
<dbReference type="GO" id="GO:0008168">
    <property type="term" value="F:methyltransferase activity"/>
    <property type="evidence" value="ECO:0007669"/>
    <property type="project" value="UniProtKB-KW"/>
</dbReference>
<dbReference type="OrthoDB" id="3216820at2"/>